<gene>
    <name evidence="2" type="ORF">CFP71_16770</name>
</gene>
<dbReference type="PANTHER" id="PTHR41252">
    <property type="entry name" value="BLR2505 PROTEIN"/>
    <property type="match status" value="1"/>
</dbReference>
<organism evidence="2 3">
    <name type="scientific">Amycolatopsis thailandensis</name>
    <dbReference type="NCBI Taxonomy" id="589330"/>
    <lineage>
        <taxon>Bacteria</taxon>
        <taxon>Bacillati</taxon>
        <taxon>Actinomycetota</taxon>
        <taxon>Actinomycetes</taxon>
        <taxon>Pseudonocardiales</taxon>
        <taxon>Pseudonocardiaceae</taxon>
        <taxon>Amycolatopsis</taxon>
    </lineage>
</organism>
<evidence type="ECO:0000313" key="3">
    <source>
        <dbReference type="Proteomes" id="UP000215223"/>
    </source>
</evidence>
<protein>
    <submittedName>
        <fullName evidence="2">DUF4440 domain-containing protein</fullName>
    </submittedName>
</protein>
<dbReference type="InterPro" id="IPR037401">
    <property type="entry name" value="SnoaL-like"/>
</dbReference>
<dbReference type="Proteomes" id="UP000215223">
    <property type="component" value="Unassembled WGS sequence"/>
</dbReference>
<dbReference type="OrthoDB" id="8451859at2"/>
<evidence type="ECO:0000259" key="1">
    <source>
        <dbReference type="Pfam" id="PF12680"/>
    </source>
</evidence>
<dbReference type="InterPro" id="IPR032710">
    <property type="entry name" value="NTF2-like_dom_sf"/>
</dbReference>
<reference evidence="2 3" key="1">
    <citation type="submission" date="2017-07" db="EMBL/GenBank/DDBJ databases">
        <title>Amycolatopsis thailandensis Genome sequencing and assembly.</title>
        <authorList>
            <person name="Kaur N."/>
            <person name="Mayilraj S."/>
        </authorList>
    </citation>
    <scope>NUCLEOTIDE SEQUENCE [LARGE SCALE GENOMIC DNA]</scope>
    <source>
        <strain evidence="2 3">JCM 16380</strain>
    </source>
</reference>
<sequence length="133" mass="14048">MSNSDIIAAHYAASDRGDLAGMLAPLGPETTWTEAAGFPYAGTYTGPDEVKEKVFGAIANDWDGYGFALGELADAGDTVIGIGTYQGTHRETGRSFTARVAHVWKFDGGKLASFEQIVDSAPVVKAMNASENR</sequence>
<dbReference type="RefSeq" id="WP_093934789.1">
    <property type="nucleotide sequence ID" value="NZ_NMQT01000059.1"/>
</dbReference>
<proteinExistence type="predicted"/>
<dbReference type="EMBL" id="NMQT01000059">
    <property type="protein sequence ID" value="OXM55643.1"/>
    <property type="molecule type" value="Genomic_DNA"/>
</dbReference>
<feature type="domain" description="SnoaL-like" evidence="1">
    <location>
        <begin position="8"/>
        <end position="113"/>
    </location>
</feature>
<keyword evidence="3" id="KW-1185">Reference proteome</keyword>
<dbReference type="AlphaFoldDB" id="A0A229S9N3"/>
<dbReference type="PANTHER" id="PTHR41252:SF1">
    <property type="entry name" value="BLR2505 PROTEIN"/>
    <property type="match status" value="1"/>
</dbReference>
<name>A0A229S9N3_9PSEU</name>
<evidence type="ECO:0000313" key="2">
    <source>
        <dbReference type="EMBL" id="OXM55643.1"/>
    </source>
</evidence>
<dbReference type="SUPFAM" id="SSF54427">
    <property type="entry name" value="NTF2-like"/>
    <property type="match status" value="1"/>
</dbReference>
<dbReference type="Gene3D" id="3.10.450.50">
    <property type="match status" value="1"/>
</dbReference>
<dbReference type="Pfam" id="PF12680">
    <property type="entry name" value="SnoaL_2"/>
    <property type="match status" value="1"/>
</dbReference>
<comment type="caution">
    <text evidence="2">The sequence shown here is derived from an EMBL/GenBank/DDBJ whole genome shotgun (WGS) entry which is preliminary data.</text>
</comment>
<accession>A0A229S9N3</accession>